<keyword evidence="2" id="KW-1185">Reference proteome</keyword>
<sequence>MSHYNEVTPRATASKKWPDSLEEFVNRSFQRSQALTENDKLIFQQQIQHILTKAEKEGKLWINDWNQQLIPALDHNTSLDLICDGNDQPQVKRQLKEEFDSDSRKKQRMSRFNGNGESSRTPPPTDNDLTKPIVGRSKELEKRYYRLTSAPDPDLVRSQGTLQKSIQFILKQKETKPYSYIKDQFKSIRQDMTVQHIKNDFAMYVYETNSRIAIENNDLGEFNQCVTQLEYFFDEKKKRNNHLNRTELEFICYRLIYLLIVENHSEIFKFRLKLLKREYTHPDELEKLEFVNNAFKLQQYVLSSNYYKFFELLKSFEDLTHASLLINNFLIKKQRLKSLFTISKSYRILSIEFIISQLKFENVHEFIKFLGEYKLTKFIKGDDFDCVESRAVFTQLIANTNFKRIDIKGQV</sequence>
<accession>A0ACA9YAK7</accession>
<name>A0ACA9YAK7_9ASCO</name>
<reference evidence="1" key="1">
    <citation type="submission" date="2022-06" db="EMBL/GenBank/DDBJ databases">
        <authorList>
            <person name="Legras J.-L."/>
            <person name="Devillers H."/>
            <person name="Grondin C."/>
        </authorList>
    </citation>
    <scope>NUCLEOTIDE SEQUENCE</scope>
    <source>
        <strain evidence="1">CLIB 1444</strain>
    </source>
</reference>
<gene>
    <name evidence="1" type="ORF">CLIB1444_08S01508</name>
</gene>
<dbReference type="Proteomes" id="UP001152531">
    <property type="component" value="Unassembled WGS sequence"/>
</dbReference>
<evidence type="ECO:0000313" key="1">
    <source>
        <dbReference type="EMBL" id="CAH6722083.1"/>
    </source>
</evidence>
<comment type="caution">
    <text evidence="1">The sequence shown here is derived from an EMBL/GenBank/DDBJ whole genome shotgun (WGS) entry which is preliminary data.</text>
</comment>
<proteinExistence type="predicted"/>
<evidence type="ECO:0000313" key="2">
    <source>
        <dbReference type="Proteomes" id="UP001152531"/>
    </source>
</evidence>
<dbReference type="EMBL" id="CALSDN010000008">
    <property type="protein sequence ID" value="CAH6722083.1"/>
    <property type="molecule type" value="Genomic_DNA"/>
</dbReference>
<organism evidence="1 2">
    <name type="scientific">[Candida] jaroonii</name>
    <dbReference type="NCBI Taxonomy" id="467808"/>
    <lineage>
        <taxon>Eukaryota</taxon>
        <taxon>Fungi</taxon>
        <taxon>Dikarya</taxon>
        <taxon>Ascomycota</taxon>
        <taxon>Saccharomycotina</taxon>
        <taxon>Pichiomycetes</taxon>
        <taxon>Debaryomycetaceae</taxon>
        <taxon>Yamadazyma</taxon>
    </lineage>
</organism>
<protein>
    <submittedName>
        <fullName evidence="1">Uncharacterized protein</fullName>
    </submittedName>
</protein>